<dbReference type="SUPFAM" id="SSF160246">
    <property type="entry name" value="EspE N-terminal domain-like"/>
    <property type="match status" value="1"/>
</dbReference>
<dbReference type="Proteomes" id="UP000175989">
    <property type="component" value="Unassembled WGS sequence"/>
</dbReference>
<organism evidence="3 4">
    <name type="scientific">Duganella phyllosphaerae</name>
    <dbReference type="NCBI Taxonomy" id="762836"/>
    <lineage>
        <taxon>Bacteria</taxon>
        <taxon>Pseudomonadati</taxon>
        <taxon>Pseudomonadota</taxon>
        <taxon>Betaproteobacteria</taxon>
        <taxon>Burkholderiales</taxon>
        <taxon>Oxalobacteraceae</taxon>
        <taxon>Telluria group</taxon>
        <taxon>Duganella</taxon>
    </lineage>
</organism>
<dbReference type="NCBIfam" id="TIGR03029">
    <property type="entry name" value="EpsG"/>
    <property type="match status" value="1"/>
</dbReference>
<keyword evidence="4" id="KW-1185">Reference proteome</keyword>
<dbReference type="EMBL" id="LROM01000065">
    <property type="protein sequence ID" value="OFA05956.1"/>
    <property type="molecule type" value="Genomic_DNA"/>
</dbReference>
<dbReference type="InterPro" id="IPR017479">
    <property type="entry name" value="Tyr_kinase_chain_length_EpsG"/>
</dbReference>
<name>A0A1E7X1A2_9BURK</name>
<dbReference type="SUPFAM" id="SSF52540">
    <property type="entry name" value="P-loop containing nucleoside triphosphate hydrolases"/>
    <property type="match status" value="1"/>
</dbReference>
<dbReference type="EC" id="2.7.10.2" evidence="3"/>
<dbReference type="NCBIfam" id="TIGR01007">
    <property type="entry name" value="eps_fam"/>
    <property type="match status" value="1"/>
</dbReference>
<proteinExistence type="predicted"/>
<dbReference type="InterPro" id="IPR033756">
    <property type="entry name" value="YlxH/NBP35"/>
</dbReference>
<dbReference type="OrthoDB" id="9808257at2"/>
<dbReference type="AlphaFoldDB" id="A0A1E7X1A2"/>
<dbReference type="CDD" id="cd05387">
    <property type="entry name" value="BY-kinase"/>
    <property type="match status" value="1"/>
</dbReference>
<protein>
    <submittedName>
        <fullName evidence="3">Tyrosine-protein kinase YwqD</fullName>
        <ecNumber evidence="3">2.7.10.2</ecNumber>
    </submittedName>
</protein>
<dbReference type="PATRIC" id="fig|762836.4.peg.1503"/>
<dbReference type="InterPro" id="IPR050445">
    <property type="entry name" value="Bact_polysacc_biosynth/exp"/>
</dbReference>
<keyword evidence="1" id="KW-0547">Nucleotide-binding</keyword>
<dbReference type="InterPro" id="IPR027417">
    <property type="entry name" value="P-loop_NTPase"/>
</dbReference>
<dbReference type="PANTHER" id="PTHR32309">
    <property type="entry name" value="TYROSINE-PROTEIN KINASE"/>
    <property type="match status" value="1"/>
</dbReference>
<dbReference type="PANTHER" id="PTHR32309:SF13">
    <property type="entry name" value="FERRIC ENTEROBACTIN TRANSPORT PROTEIN FEPE"/>
    <property type="match status" value="1"/>
</dbReference>
<comment type="caution">
    <text evidence="3">The sequence shown here is derived from an EMBL/GenBank/DDBJ whole genome shotgun (WGS) entry which is preliminary data.</text>
</comment>
<keyword evidence="3" id="KW-0808">Transferase</keyword>
<dbReference type="GO" id="GO:0005524">
    <property type="term" value="F:ATP binding"/>
    <property type="evidence" value="ECO:0007669"/>
    <property type="project" value="UniProtKB-KW"/>
</dbReference>
<dbReference type="Gene3D" id="3.40.50.300">
    <property type="entry name" value="P-loop containing nucleotide triphosphate hydrolases"/>
    <property type="match status" value="1"/>
</dbReference>
<evidence type="ECO:0000256" key="1">
    <source>
        <dbReference type="ARBA" id="ARBA00022741"/>
    </source>
</evidence>
<dbReference type="InterPro" id="IPR037257">
    <property type="entry name" value="T2SS_E_N_sf"/>
</dbReference>
<sequence length="301" mass="32753">MNQNPPIQPYIVPDLRDKSPASAVPDRSIGAILIKMGRLSVADAERVMRHQVERNVRFGDAALALGVLSEADIEFALSRQYDYPYLLRGESDISESVVAAYEPFTERVESLRALRNQLMWRWFDTGEERRALAITGAERGDGRSFLAANLAVVFSQQGQRTLLIDADMRHPSQHTIFSLENRVGLSSVLSGRNSVEAVQRVPALLDLSVLTAGAPPPNPSELLGRPALGQLLRTLAGQYDVILIDTPAGSDSSDAQMVAGRTGAAVVVARQDVTHVGKVHELITSLNEARVHVVGSVLNNF</sequence>
<accession>A0A1E7X1A2</accession>
<dbReference type="GO" id="GO:0005886">
    <property type="term" value="C:plasma membrane"/>
    <property type="evidence" value="ECO:0007669"/>
    <property type="project" value="TreeGrafter"/>
</dbReference>
<gene>
    <name evidence="3" type="primary">ywqD</name>
    <name evidence="3" type="ORF">DUPY_14380</name>
</gene>
<dbReference type="Pfam" id="PF10609">
    <property type="entry name" value="ParA"/>
    <property type="match status" value="1"/>
</dbReference>
<reference evidence="4" key="1">
    <citation type="journal article" date="2016" name="Front. Microbiol.">
        <title>Molecular Keys to the Janthinobacterium and Duganella spp. Interaction with the Plant Pathogen Fusarium graminearum.</title>
        <authorList>
            <person name="Haack F.S."/>
            <person name="Poehlein A."/>
            <person name="Kroger C."/>
            <person name="Voigt C.A."/>
            <person name="Piepenbring M."/>
            <person name="Bode H.B."/>
            <person name="Daniel R."/>
            <person name="Schafer W."/>
            <person name="Streit W.R."/>
        </authorList>
    </citation>
    <scope>NUCLEOTIDE SEQUENCE [LARGE SCALE GENOMIC DNA]</scope>
    <source>
        <strain evidence="4">T54</strain>
    </source>
</reference>
<evidence type="ECO:0000313" key="4">
    <source>
        <dbReference type="Proteomes" id="UP000175989"/>
    </source>
</evidence>
<evidence type="ECO:0000313" key="3">
    <source>
        <dbReference type="EMBL" id="OFA05956.1"/>
    </source>
</evidence>
<keyword evidence="3" id="KW-0418">Kinase</keyword>
<dbReference type="GO" id="GO:0004715">
    <property type="term" value="F:non-membrane spanning protein tyrosine kinase activity"/>
    <property type="evidence" value="ECO:0007669"/>
    <property type="project" value="UniProtKB-EC"/>
</dbReference>
<dbReference type="InterPro" id="IPR005702">
    <property type="entry name" value="Wzc-like_C"/>
</dbReference>
<keyword evidence="2" id="KW-0067">ATP-binding</keyword>
<evidence type="ECO:0000256" key="2">
    <source>
        <dbReference type="ARBA" id="ARBA00022840"/>
    </source>
</evidence>
<dbReference type="RefSeq" id="WP_141749450.1">
    <property type="nucleotide sequence ID" value="NZ_LROM01000065.1"/>
</dbReference>